<name>A0AAI9TDR5_PENTH</name>
<dbReference type="EMBL" id="LACB01000302">
    <property type="protein sequence ID" value="KAJ9484923.1"/>
    <property type="molecule type" value="Genomic_DNA"/>
</dbReference>
<dbReference type="Proteomes" id="UP001227192">
    <property type="component" value="Unassembled WGS sequence"/>
</dbReference>
<gene>
    <name evidence="1" type="ORF">VN97_g8434</name>
</gene>
<dbReference type="AlphaFoldDB" id="A0AAI9TDR5"/>
<accession>A0AAI9TDR5</accession>
<proteinExistence type="predicted"/>
<keyword evidence="2" id="KW-1185">Reference proteome</keyword>
<reference evidence="1" key="1">
    <citation type="submission" date="2015-06" db="EMBL/GenBank/DDBJ databases">
        <authorList>
            <person name="Nguyen H."/>
        </authorList>
    </citation>
    <scope>NUCLEOTIDE SEQUENCE</scope>
    <source>
        <strain evidence="1">DAOM 180753</strain>
    </source>
</reference>
<evidence type="ECO:0000313" key="1">
    <source>
        <dbReference type="EMBL" id="KAJ9484923.1"/>
    </source>
</evidence>
<comment type="caution">
    <text evidence="1">The sequence shown here is derived from an EMBL/GenBank/DDBJ whole genome shotgun (WGS) entry which is preliminary data.</text>
</comment>
<sequence>MVCSKEAEHMFWEAAGRPVSPILTYTSDNLTNPSFPQMWCLANTSCRALSLQTGPLAPQLRPVGELSILRYFFQELFFDFPLLPYLAFDEGVVSTLAILEVATLIVIATG</sequence>
<reference evidence="1" key="2">
    <citation type="journal article" date="2016" name="Fungal Biol.">
        <title>Ochratoxin A production by Penicillium thymicola.</title>
        <authorList>
            <person name="Nguyen H.D.T."/>
            <person name="McMullin D.R."/>
            <person name="Ponomareva E."/>
            <person name="Riley R."/>
            <person name="Pomraning K.R."/>
            <person name="Baker S.E."/>
            <person name="Seifert K.A."/>
        </authorList>
    </citation>
    <scope>NUCLEOTIDE SEQUENCE</scope>
    <source>
        <strain evidence="1">DAOM 180753</strain>
    </source>
</reference>
<evidence type="ECO:0000313" key="2">
    <source>
        <dbReference type="Proteomes" id="UP001227192"/>
    </source>
</evidence>
<protein>
    <submittedName>
        <fullName evidence="1">Uncharacterized protein</fullName>
    </submittedName>
</protein>
<organism evidence="1 2">
    <name type="scientific">Penicillium thymicola</name>
    <dbReference type="NCBI Taxonomy" id="293382"/>
    <lineage>
        <taxon>Eukaryota</taxon>
        <taxon>Fungi</taxon>
        <taxon>Dikarya</taxon>
        <taxon>Ascomycota</taxon>
        <taxon>Pezizomycotina</taxon>
        <taxon>Eurotiomycetes</taxon>
        <taxon>Eurotiomycetidae</taxon>
        <taxon>Eurotiales</taxon>
        <taxon>Aspergillaceae</taxon>
        <taxon>Penicillium</taxon>
    </lineage>
</organism>